<proteinExistence type="predicted"/>
<evidence type="ECO:0000313" key="2">
    <source>
        <dbReference type="EMBL" id="MBY9073817.1"/>
    </source>
</evidence>
<dbReference type="Proteomes" id="UP000754710">
    <property type="component" value="Unassembled WGS sequence"/>
</dbReference>
<organism evidence="2 3">
    <name type="scientific">Nocardioides jiangsuensis</name>
    <dbReference type="NCBI Taxonomy" id="2866161"/>
    <lineage>
        <taxon>Bacteria</taxon>
        <taxon>Bacillati</taxon>
        <taxon>Actinomycetota</taxon>
        <taxon>Actinomycetes</taxon>
        <taxon>Propionibacteriales</taxon>
        <taxon>Nocardioidaceae</taxon>
        <taxon>Nocardioides</taxon>
    </lineage>
</organism>
<reference evidence="2 3" key="1">
    <citation type="submission" date="2021-08" db="EMBL/GenBank/DDBJ databases">
        <title>Nocardioides bacterium WL0053 sp. nov., isolated from the sediment.</title>
        <authorList>
            <person name="Wang L."/>
            <person name="Zhang D."/>
            <person name="Zhang A."/>
        </authorList>
    </citation>
    <scope>NUCLEOTIDE SEQUENCE [LARGE SCALE GENOMIC DNA]</scope>
    <source>
        <strain evidence="2 3">WL0053</strain>
    </source>
</reference>
<keyword evidence="3" id="KW-1185">Reference proteome</keyword>
<dbReference type="InterPro" id="IPR048031">
    <property type="entry name" value="ScyD/ScyE-like"/>
</dbReference>
<comment type="caution">
    <text evidence="2">The sequence shown here is derived from an EMBL/GenBank/DDBJ whole genome shotgun (WGS) entry which is preliminary data.</text>
</comment>
<name>A0ABS7RFL4_9ACTN</name>
<dbReference type="RefSeq" id="WP_221023571.1">
    <property type="nucleotide sequence ID" value="NZ_JAIEZQ010000001.1"/>
</dbReference>
<dbReference type="EMBL" id="JAIEZQ010000001">
    <property type="protein sequence ID" value="MBY9073817.1"/>
    <property type="molecule type" value="Genomic_DNA"/>
</dbReference>
<dbReference type="NCBIfam" id="NF033206">
    <property type="entry name" value="ScyE_fam"/>
    <property type="match status" value="1"/>
</dbReference>
<dbReference type="SUPFAM" id="SSF63829">
    <property type="entry name" value="Calcium-dependent phosphotriesterase"/>
    <property type="match status" value="1"/>
</dbReference>
<feature type="signal peptide" evidence="1">
    <location>
        <begin position="1"/>
        <end position="28"/>
    </location>
</feature>
<dbReference type="Gene3D" id="2.120.10.30">
    <property type="entry name" value="TolB, C-terminal domain"/>
    <property type="match status" value="1"/>
</dbReference>
<dbReference type="InterPro" id="IPR011042">
    <property type="entry name" value="6-blade_b-propeller_TolB-like"/>
</dbReference>
<gene>
    <name evidence="2" type="ORF">K1X13_03175</name>
</gene>
<accession>A0ABS7RFL4</accession>
<evidence type="ECO:0000256" key="1">
    <source>
        <dbReference type="SAM" id="SignalP"/>
    </source>
</evidence>
<protein>
    <submittedName>
        <fullName evidence="2">ScyD/ScyE family protein</fullName>
    </submittedName>
</protein>
<evidence type="ECO:0000313" key="3">
    <source>
        <dbReference type="Proteomes" id="UP000754710"/>
    </source>
</evidence>
<sequence length="362" mass="38266">MRQVGKSRRTAAAVAVAVAAVLIGSAPAPGVAQEQSISGLKGPRGLDFGPGGRLIVSQANGAYGSVERGGEGRGTFHRLGKVPKSFVAPALDMNRRRELFVLAPAGPAKQGLSTLYRWTRADGQEKVANIVRYQRTDPDPFNLAQSPSESNPYGVAALDDGSALVADAANNDLLRVRPNGKIYTVARVRPRTVEVPDGLGDNAPPAGTRMRAEAVITSVTVGSDGYYYIGELRGFPATPGTSAVWRVAPNAHGAVCNPKRPDKGACRMYADGFTSIVGLAAGRGRALYVAELSKKSWLAIEDPNAPRSAFVGSVIRVGRDTDKRRDLKSGKIRLPGDVAVSRRGAVMVTTPIFGDGVIRRVR</sequence>
<feature type="chain" id="PRO_5047134253" evidence="1">
    <location>
        <begin position="29"/>
        <end position="362"/>
    </location>
</feature>
<keyword evidence="1" id="KW-0732">Signal</keyword>